<evidence type="ECO:0000313" key="2">
    <source>
        <dbReference type="EMBL" id="KAK5846133.1"/>
    </source>
</evidence>
<evidence type="ECO:0000313" key="3">
    <source>
        <dbReference type="Proteomes" id="UP001358586"/>
    </source>
</evidence>
<organism evidence="2 3">
    <name type="scientific">Gossypium arboreum</name>
    <name type="common">Tree cotton</name>
    <name type="synonym">Gossypium nanking</name>
    <dbReference type="NCBI Taxonomy" id="29729"/>
    <lineage>
        <taxon>Eukaryota</taxon>
        <taxon>Viridiplantae</taxon>
        <taxon>Streptophyta</taxon>
        <taxon>Embryophyta</taxon>
        <taxon>Tracheophyta</taxon>
        <taxon>Spermatophyta</taxon>
        <taxon>Magnoliopsida</taxon>
        <taxon>eudicotyledons</taxon>
        <taxon>Gunneridae</taxon>
        <taxon>Pentapetalae</taxon>
        <taxon>rosids</taxon>
        <taxon>malvids</taxon>
        <taxon>Malvales</taxon>
        <taxon>Malvaceae</taxon>
        <taxon>Malvoideae</taxon>
        <taxon>Gossypium</taxon>
    </lineage>
</organism>
<proteinExistence type="predicted"/>
<accession>A0ABR0R3H3</accession>
<evidence type="ECO:0000256" key="1">
    <source>
        <dbReference type="SAM" id="MobiDB-lite"/>
    </source>
</evidence>
<name>A0ABR0R3H3_GOSAR</name>
<dbReference type="Proteomes" id="UP001358586">
    <property type="component" value="Chromosome 1"/>
</dbReference>
<feature type="compositionally biased region" description="Polar residues" evidence="1">
    <location>
        <begin position="85"/>
        <end position="97"/>
    </location>
</feature>
<feature type="region of interest" description="Disordered" evidence="1">
    <location>
        <begin position="40"/>
        <end position="100"/>
    </location>
</feature>
<reference evidence="2 3" key="1">
    <citation type="submission" date="2023-03" db="EMBL/GenBank/DDBJ databases">
        <title>WGS of Gossypium arboreum.</title>
        <authorList>
            <person name="Yu D."/>
        </authorList>
    </citation>
    <scope>NUCLEOTIDE SEQUENCE [LARGE SCALE GENOMIC DNA]</scope>
    <source>
        <tissue evidence="2">Leaf</tissue>
    </source>
</reference>
<feature type="compositionally biased region" description="Acidic residues" evidence="1">
    <location>
        <begin position="49"/>
        <end position="61"/>
    </location>
</feature>
<sequence length="115" mass="13360">MRNIETENLQEILEELRVLCSKWIVSKQGIQTCDREYLTPLAKQRTEGSEDPEEEEDEEDPTEIKLMQSPEIPDKAETIEPATKLNMTTSMFKTQSPYPDLRDGLSKLMDIMQHM</sequence>
<gene>
    <name evidence="2" type="ORF">PVK06_002404</name>
</gene>
<dbReference type="EMBL" id="JARKNE010000001">
    <property type="protein sequence ID" value="KAK5846133.1"/>
    <property type="molecule type" value="Genomic_DNA"/>
</dbReference>
<keyword evidence="3" id="KW-1185">Reference proteome</keyword>
<comment type="caution">
    <text evidence="2">The sequence shown here is derived from an EMBL/GenBank/DDBJ whole genome shotgun (WGS) entry which is preliminary data.</text>
</comment>
<protein>
    <submittedName>
        <fullName evidence="2">Uncharacterized protein</fullName>
    </submittedName>
</protein>